<gene>
    <name evidence="2" type="ORF">GND95_10535</name>
</gene>
<dbReference type="InterPro" id="IPR050490">
    <property type="entry name" value="Bact_solute-bd_prot1"/>
</dbReference>
<protein>
    <submittedName>
        <fullName evidence="2">Extracellular solute-binding protein</fullName>
    </submittedName>
</protein>
<keyword evidence="3" id="KW-1185">Reference proteome</keyword>
<dbReference type="RefSeq" id="WP_158741113.1">
    <property type="nucleotide sequence ID" value="NZ_WSLF01000010.1"/>
</dbReference>
<dbReference type="Gene3D" id="3.40.190.10">
    <property type="entry name" value="Periplasmic binding protein-like II"/>
    <property type="match status" value="2"/>
</dbReference>
<dbReference type="AlphaFoldDB" id="A0A7C8HDU4"/>
<dbReference type="OrthoDB" id="2491264at2"/>
<dbReference type="SUPFAM" id="SSF53850">
    <property type="entry name" value="Periplasmic binding protein-like II"/>
    <property type="match status" value="1"/>
</dbReference>
<feature type="signal peptide" evidence="1">
    <location>
        <begin position="1"/>
        <end position="23"/>
    </location>
</feature>
<reference evidence="2 3" key="1">
    <citation type="submission" date="2019-12" db="EMBL/GenBank/DDBJ databases">
        <title>Defluviitalea raffinosedens, isolated from a biogas fermenter, genome sequencing and characterization.</title>
        <authorList>
            <person name="Rettenmaier R."/>
            <person name="Schneider M."/>
            <person name="Neuhaus K."/>
            <person name="Liebl W."/>
            <person name="Zverlov V."/>
        </authorList>
    </citation>
    <scope>NUCLEOTIDE SEQUENCE [LARGE SCALE GENOMIC DNA]</scope>
    <source>
        <strain evidence="2 3">249c-K6</strain>
    </source>
</reference>
<dbReference type="PANTHER" id="PTHR43649:SF12">
    <property type="entry name" value="DIACETYLCHITOBIOSE BINDING PROTEIN DASA"/>
    <property type="match status" value="1"/>
</dbReference>
<evidence type="ECO:0000313" key="3">
    <source>
        <dbReference type="Proteomes" id="UP000483018"/>
    </source>
</evidence>
<accession>A0A7C8HDU4</accession>
<organism evidence="2 3">
    <name type="scientific">Defluviitalea raffinosedens</name>
    <dbReference type="NCBI Taxonomy" id="1450156"/>
    <lineage>
        <taxon>Bacteria</taxon>
        <taxon>Bacillati</taxon>
        <taxon>Bacillota</taxon>
        <taxon>Clostridia</taxon>
        <taxon>Lachnospirales</taxon>
        <taxon>Defluviitaleaceae</taxon>
        <taxon>Defluviitalea</taxon>
    </lineage>
</organism>
<evidence type="ECO:0000256" key="1">
    <source>
        <dbReference type="SAM" id="SignalP"/>
    </source>
</evidence>
<keyword evidence="1" id="KW-0732">Signal</keyword>
<sequence>MKKRFQKFVAIVAMATIVTSLTACGNKAPQEVTQEVPESKGIEFPLAEPARLSILTSAEATSTQKPDEKVIYQRIKEETNVDIDWTCYVKDQFIDKRNLILAKGDGLPDIILNAEMGTLDLLKYGKQGVIIPVEDLIDQYMPNLKKILDENPSYRKLITAPDGHIYSFPWIEQLGTGKEAIQAIAGMPFINKAWLDQLGLGMPTTTDELENTLTAFKENIPNAIPMSFIINGGNEDLGFILGAFGYGDNPDHIMVDENGKVIYSVTDEGYKEGIAWLHTLQKKGLIDPEAYTQDWATYVAKGKEDRYGLYFGWDNRTVPNTPEAYVPLPALKGPSGEANAPRSSGTADGGFQVGRAVITSSCKNLELAAKWIDLMYRPLQSIQNNWGTYGEDGKDNIFELKEDGTLSHIPLDRLSVSPWEARTAQMVGGPLAILNSYYGTYVTCPPDALERMEFVKSYVKDMKYDMVYPNVFMSQEDSELLAQYETGIKQYAEQKKAEWILKGGIEKEWDSYLEKLDQLGLQKYLEIKQKYLDAYLSE</sequence>
<dbReference type="EMBL" id="WSLF01000010">
    <property type="protein sequence ID" value="KAE9632949.1"/>
    <property type="molecule type" value="Genomic_DNA"/>
</dbReference>
<comment type="caution">
    <text evidence="2">The sequence shown here is derived from an EMBL/GenBank/DDBJ whole genome shotgun (WGS) entry which is preliminary data.</text>
</comment>
<name>A0A7C8HDU4_9FIRM</name>
<dbReference type="PROSITE" id="PS51257">
    <property type="entry name" value="PROKAR_LIPOPROTEIN"/>
    <property type="match status" value="1"/>
</dbReference>
<proteinExistence type="predicted"/>
<dbReference type="Proteomes" id="UP000483018">
    <property type="component" value="Unassembled WGS sequence"/>
</dbReference>
<feature type="chain" id="PRO_5039518334" evidence="1">
    <location>
        <begin position="24"/>
        <end position="538"/>
    </location>
</feature>
<dbReference type="PANTHER" id="PTHR43649">
    <property type="entry name" value="ARABINOSE-BINDING PROTEIN-RELATED"/>
    <property type="match status" value="1"/>
</dbReference>
<evidence type="ECO:0000313" key="2">
    <source>
        <dbReference type="EMBL" id="KAE9632949.1"/>
    </source>
</evidence>